<dbReference type="InterPro" id="IPR006260">
    <property type="entry name" value="TonB/TolA_C"/>
</dbReference>
<dbReference type="GO" id="GO:0098797">
    <property type="term" value="C:plasma membrane protein complex"/>
    <property type="evidence" value="ECO:0007669"/>
    <property type="project" value="TreeGrafter"/>
</dbReference>
<dbReference type="Proteomes" id="UP000290253">
    <property type="component" value="Unassembled WGS sequence"/>
</dbReference>
<dbReference type="InterPro" id="IPR037682">
    <property type="entry name" value="TonB_C"/>
</dbReference>
<dbReference type="PROSITE" id="PS52015">
    <property type="entry name" value="TONB_CTD"/>
    <property type="match status" value="1"/>
</dbReference>
<dbReference type="PANTHER" id="PTHR33446:SF2">
    <property type="entry name" value="PROTEIN TONB"/>
    <property type="match status" value="1"/>
</dbReference>
<organism evidence="12 13">
    <name type="scientific">Silvibacterium dinghuense</name>
    <dbReference type="NCBI Taxonomy" id="1560006"/>
    <lineage>
        <taxon>Bacteria</taxon>
        <taxon>Pseudomonadati</taxon>
        <taxon>Acidobacteriota</taxon>
        <taxon>Terriglobia</taxon>
        <taxon>Terriglobales</taxon>
        <taxon>Acidobacteriaceae</taxon>
        <taxon>Silvibacterium</taxon>
    </lineage>
</organism>
<dbReference type="AlphaFoldDB" id="A0A4Q1SK63"/>
<dbReference type="OrthoDB" id="121116at2"/>
<dbReference type="GO" id="GO:0055085">
    <property type="term" value="P:transmembrane transport"/>
    <property type="evidence" value="ECO:0007669"/>
    <property type="project" value="InterPro"/>
</dbReference>
<keyword evidence="10" id="KW-0732">Signal</keyword>
<keyword evidence="7" id="KW-0653">Protein transport</keyword>
<evidence type="ECO:0000256" key="2">
    <source>
        <dbReference type="ARBA" id="ARBA00006555"/>
    </source>
</evidence>
<feature type="signal peptide" evidence="10">
    <location>
        <begin position="1"/>
        <end position="27"/>
    </location>
</feature>
<evidence type="ECO:0000256" key="5">
    <source>
        <dbReference type="ARBA" id="ARBA00022519"/>
    </source>
</evidence>
<keyword evidence="9" id="KW-0472">Membrane</keyword>
<evidence type="ECO:0000313" key="13">
    <source>
        <dbReference type="Proteomes" id="UP000290253"/>
    </source>
</evidence>
<keyword evidence="3" id="KW-0813">Transport</keyword>
<dbReference type="Gene3D" id="3.30.1150.10">
    <property type="match status" value="1"/>
</dbReference>
<feature type="chain" id="PRO_5020679450" evidence="10">
    <location>
        <begin position="28"/>
        <end position="364"/>
    </location>
</feature>
<name>A0A4Q1SK63_9BACT</name>
<proteinExistence type="inferred from homology"/>
<evidence type="ECO:0000256" key="4">
    <source>
        <dbReference type="ARBA" id="ARBA00022475"/>
    </source>
</evidence>
<comment type="subcellular location">
    <subcellularLocation>
        <location evidence="1">Cell inner membrane</location>
        <topology evidence="1">Single-pass membrane protein</topology>
        <orientation evidence="1">Periplasmic side</orientation>
    </subcellularLocation>
</comment>
<dbReference type="PANTHER" id="PTHR33446">
    <property type="entry name" value="PROTEIN TONB-RELATED"/>
    <property type="match status" value="1"/>
</dbReference>
<dbReference type="InterPro" id="IPR051045">
    <property type="entry name" value="TonB-dependent_transducer"/>
</dbReference>
<gene>
    <name evidence="12" type="ORF">ESZ00_08265</name>
</gene>
<keyword evidence="4" id="KW-1003">Cell membrane</keyword>
<reference evidence="12 13" key="1">
    <citation type="journal article" date="2016" name="Int. J. Syst. Evol. Microbiol.">
        <title>Acidipila dinghuensis sp. nov., an acidobacterium isolated from forest soil.</title>
        <authorList>
            <person name="Jiang Y.W."/>
            <person name="Wang J."/>
            <person name="Chen M.H."/>
            <person name="Lv Y.Y."/>
            <person name="Qiu L.H."/>
        </authorList>
    </citation>
    <scope>NUCLEOTIDE SEQUENCE [LARGE SCALE GENOMIC DNA]</scope>
    <source>
        <strain evidence="12 13">DHOF10</strain>
    </source>
</reference>
<dbReference type="NCBIfam" id="TIGR01352">
    <property type="entry name" value="tonB_Cterm"/>
    <property type="match status" value="1"/>
</dbReference>
<dbReference type="SUPFAM" id="SSF74653">
    <property type="entry name" value="TolA/TonB C-terminal domain"/>
    <property type="match status" value="1"/>
</dbReference>
<evidence type="ECO:0000259" key="11">
    <source>
        <dbReference type="PROSITE" id="PS52015"/>
    </source>
</evidence>
<accession>A0A4Q1SK63</accession>
<protein>
    <submittedName>
        <fullName evidence="12">Energy transducer TonB</fullName>
    </submittedName>
</protein>
<comment type="caution">
    <text evidence="12">The sequence shown here is derived from an EMBL/GenBank/DDBJ whole genome shotgun (WGS) entry which is preliminary data.</text>
</comment>
<evidence type="ECO:0000313" key="12">
    <source>
        <dbReference type="EMBL" id="RXS97839.1"/>
    </source>
</evidence>
<evidence type="ECO:0000256" key="8">
    <source>
        <dbReference type="ARBA" id="ARBA00022989"/>
    </source>
</evidence>
<evidence type="ECO:0000256" key="7">
    <source>
        <dbReference type="ARBA" id="ARBA00022927"/>
    </source>
</evidence>
<comment type="similarity">
    <text evidence="2">Belongs to the TonB family.</text>
</comment>
<dbReference type="GO" id="GO:0015031">
    <property type="term" value="P:protein transport"/>
    <property type="evidence" value="ECO:0007669"/>
    <property type="project" value="UniProtKB-KW"/>
</dbReference>
<dbReference type="EMBL" id="SDMK01000001">
    <property type="protein sequence ID" value="RXS97839.1"/>
    <property type="molecule type" value="Genomic_DNA"/>
</dbReference>
<evidence type="ECO:0000256" key="6">
    <source>
        <dbReference type="ARBA" id="ARBA00022692"/>
    </source>
</evidence>
<evidence type="ECO:0000256" key="10">
    <source>
        <dbReference type="SAM" id="SignalP"/>
    </source>
</evidence>
<keyword evidence="6" id="KW-0812">Transmembrane</keyword>
<sequence>MGLPMLIRIRSLTALLGVALLSAPALFAQNSTPRASTSNISMPNNPKALLDLAREVSGLTSAEMKPWHAKYSYQTFDRDGKPANQGTVEEWWAAPNKYKREWVSDHFNQTEYQNERGHFRSGDPTLPPAAELTLLSRITEPIPPPDKLAGYTIQHRDNPYSHEHFVCIETAGHLDHILAGPPFGLFPVYCFEQNKPILRTVGSFGTHTTLYQQVGSLAGHSVPIQLQIVDGEKSYASAHLEEGNLIGTVNEAAFQPPPDAVETGPNNVLSEKVDGLIKGHRIAGDPPIYPVESKQQHWEGEVDISAIIAEDGTIQQLMVISAPDYRLAAAAMLAVHTWRFQPFLLRGKPVSVQTQINVTYRLGG</sequence>
<evidence type="ECO:0000256" key="9">
    <source>
        <dbReference type="ARBA" id="ARBA00023136"/>
    </source>
</evidence>
<evidence type="ECO:0000256" key="1">
    <source>
        <dbReference type="ARBA" id="ARBA00004383"/>
    </source>
</evidence>
<keyword evidence="5" id="KW-0997">Cell inner membrane</keyword>
<keyword evidence="13" id="KW-1185">Reference proteome</keyword>
<dbReference type="Pfam" id="PF03544">
    <property type="entry name" value="TonB_C"/>
    <property type="match status" value="1"/>
</dbReference>
<dbReference type="GO" id="GO:0031992">
    <property type="term" value="F:energy transducer activity"/>
    <property type="evidence" value="ECO:0007669"/>
    <property type="project" value="TreeGrafter"/>
</dbReference>
<feature type="domain" description="TonB C-terminal" evidence="11">
    <location>
        <begin position="274"/>
        <end position="364"/>
    </location>
</feature>
<evidence type="ECO:0000256" key="3">
    <source>
        <dbReference type="ARBA" id="ARBA00022448"/>
    </source>
</evidence>
<keyword evidence="8" id="KW-1133">Transmembrane helix</keyword>